<comment type="similarity">
    <text evidence="2 13">Belongs to the UQCRQ/QCR8 family.</text>
</comment>
<dbReference type="InterPro" id="IPR004205">
    <property type="entry name" value="Cyt_bc1_su8"/>
</dbReference>
<proteinExistence type="inferred from homology"/>
<dbReference type="SUPFAM" id="SSF81508">
    <property type="entry name" value="Ubiquinone-binding protein QP-C of cytochrome bc1 complex (Ubiquinol-cytochrome c reductase)"/>
    <property type="match status" value="1"/>
</dbReference>
<evidence type="ECO:0000256" key="11">
    <source>
        <dbReference type="ARBA" id="ARBA00023136"/>
    </source>
</evidence>
<evidence type="ECO:0000256" key="13">
    <source>
        <dbReference type="RuleBase" id="RU368118"/>
    </source>
</evidence>
<dbReference type="InterPro" id="IPR036642">
    <property type="entry name" value="Cyt_bc1_su8_sf"/>
</dbReference>
<name>A0A2A3EA50_APICC</name>
<dbReference type="Proteomes" id="UP000242457">
    <property type="component" value="Unassembled WGS sequence"/>
</dbReference>
<comment type="subcellular location">
    <subcellularLocation>
        <location evidence="1 13">Mitochondrion inner membrane</location>
        <topology evidence="1 13">Single-pass membrane protein</topology>
    </subcellularLocation>
</comment>
<keyword evidence="11 13" id="KW-0472">Membrane</keyword>
<organism evidence="14 15">
    <name type="scientific">Apis cerana cerana</name>
    <name type="common">Oriental honeybee</name>
    <dbReference type="NCBI Taxonomy" id="94128"/>
    <lineage>
        <taxon>Eukaryota</taxon>
        <taxon>Metazoa</taxon>
        <taxon>Ecdysozoa</taxon>
        <taxon>Arthropoda</taxon>
        <taxon>Hexapoda</taxon>
        <taxon>Insecta</taxon>
        <taxon>Pterygota</taxon>
        <taxon>Neoptera</taxon>
        <taxon>Endopterygota</taxon>
        <taxon>Hymenoptera</taxon>
        <taxon>Apocrita</taxon>
        <taxon>Aculeata</taxon>
        <taxon>Apoidea</taxon>
        <taxon>Anthophila</taxon>
        <taxon>Apidae</taxon>
        <taxon>Apis</taxon>
    </lineage>
</organism>
<keyword evidence="15" id="KW-1185">Reference proteome</keyword>
<keyword evidence="5 13" id="KW-0679">Respiratory chain</keyword>
<dbReference type="GO" id="GO:0005743">
    <property type="term" value="C:mitochondrial inner membrane"/>
    <property type="evidence" value="ECO:0007669"/>
    <property type="project" value="UniProtKB-SubCell"/>
</dbReference>
<evidence type="ECO:0000313" key="14">
    <source>
        <dbReference type="EMBL" id="PBC28079.1"/>
    </source>
</evidence>
<keyword evidence="7 13" id="KW-0999">Mitochondrion inner membrane</keyword>
<dbReference type="Pfam" id="PF02939">
    <property type="entry name" value="UcrQ"/>
    <property type="match status" value="1"/>
</dbReference>
<evidence type="ECO:0000256" key="4">
    <source>
        <dbReference type="ARBA" id="ARBA00022448"/>
    </source>
</evidence>
<evidence type="ECO:0000256" key="1">
    <source>
        <dbReference type="ARBA" id="ARBA00004434"/>
    </source>
</evidence>
<evidence type="ECO:0000256" key="10">
    <source>
        <dbReference type="ARBA" id="ARBA00023128"/>
    </source>
</evidence>
<reference evidence="14 15" key="1">
    <citation type="submission" date="2014-07" db="EMBL/GenBank/DDBJ databases">
        <title>Genomic and transcriptomic analysis on Apis cerana provide comprehensive insights into honey bee biology.</title>
        <authorList>
            <person name="Diao Q."/>
            <person name="Sun L."/>
            <person name="Zheng H."/>
            <person name="Zheng H."/>
            <person name="Xu S."/>
            <person name="Wang S."/>
            <person name="Zeng Z."/>
            <person name="Hu F."/>
            <person name="Su S."/>
            <person name="Wu J."/>
        </authorList>
    </citation>
    <scope>NUCLEOTIDE SEQUENCE [LARGE SCALE GENOMIC DNA]</scope>
    <source>
        <tissue evidence="14">Pupae without intestine</tissue>
    </source>
</reference>
<evidence type="ECO:0000256" key="2">
    <source>
        <dbReference type="ARBA" id="ARBA00007668"/>
    </source>
</evidence>
<sequence length="81" mass="9355">MGLKFGNLKKLSGITFFRLSPYEQRAFAGVGEATGRMIKRLRSTILTAGPFFLLSYVIMEWATEENHKMHRKNPKDYENDV</sequence>
<evidence type="ECO:0000256" key="7">
    <source>
        <dbReference type="ARBA" id="ARBA00022792"/>
    </source>
</evidence>
<dbReference type="AlphaFoldDB" id="A0A2A3EA50"/>
<protein>
    <recommendedName>
        <fullName evidence="3 13">Cytochrome b-c1 complex subunit 8</fullName>
    </recommendedName>
    <alternativeName>
        <fullName evidence="13">Complex III subunit 8</fullName>
    </alternativeName>
</protein>
<evidence type="ECO:0000256" key="9">
    <source>
        <dbReference type="ARBA" id="ARBA00022989"/>
    </source>
</evidence>
<dbReference type="PANTHER" id="PTHR12119">
    <property type="entry name" value="UBIQUINOL-CYTOCHROME C REDUCTASE COMPLEX UBIQUINONE-BINDING PROTEIN QP-C"/>
    <property type="match status" value="1"/>
</dbReference>
<dbReference type="GO" id="GO:0045275">
    <property type="term" value="C:respiratory chain complex III"/>
    <property type="evidence" value="ECO:0007669"/>
    <property type="project" value="UniProtKB-UniRule"/>
</dbReference>
<evidence type="ECO:0000313" key="15">
    <source>
        <dbReference type="Proteomes" id="UP000242457"/>
    </source>
</evidence>
<dbReference type="PANTHER" id="PTHR12119:SF2">
    <property type="entry name" value="CYTOCHROME B-C1 COMPLEX SUBUNIT 8"/>
    <property type="match status" value="1"/>
</dbReference>
<evidence type="ECO:0000256" key="5">
    <source>
        <dbReference type="ARBA" id="ARBA00022660"/>
    </source>
</evidence>
<evidence type="ECO:0000256" key="8">
    <source>
        <dbReference type="ARBA" id="ARBA00022982"/>
    </source>
</evidence>
<gene>
    <name evidence="14" type="ORF">APICC_00186</name>
</gene>
<keyword evidence="6 13" id="KW-0812">Transmembrane</keyword>
<keyword evidence="9 13" id="KW-1133">Transmembrane helix</keyword>
<dbReference type="OrthoDB" id="6683853at2759"/>
<feature type="transmembrane region" description="Helical" evidence="13">
    <location>
        <begin position="45"/>
        <end position="63"/>
    </location>
</feature>
<comment type="function">
    <text evidence="13">Component of the ubiquinol-cytochrome c oxidoreductase, a multisubunit transmembrane complex that is part of the mitochondrial electron transport chain which drives oxidative phosphorylation. The complex plays an important role in the uptake of multiple carbon sources present in different host niches.</text>
</comment>
<evidence type="ECO:0000256" key="6">
    <source>
        <dbReference type="ARBA" id="ARBA00022692"/>
    </source>
</evidence>
<keyword evidence="10 13" id="KW-0496">Mitochondrion</keyword>
<dbReference type="GO" id="GO:0006122">
    <property type="term" value="P:mitochondrial electron transport, ubiquinol to cytochrome c"/>
    <property type="evidence" value="ECO:0007669"/>
    <property type="project" value="UniProtKB-UniRule"/>
</dbReference>
<keyword evidence="8 13" id="KW-0249">Electron transport</keyword>
<dbReference type="STRING" id="94128.A0A2A3EA50"/>
<dbReference type="EMBL" id="KZ288324">
    <property type="protein sequence ID" value="PBC28079.1"/>
    <property type="molecule type" value="Genomic_DNA"/>
</dbReference>
<evidence type="ECO:0000256" key="3">
    <source>
        <dbReference type="ARBA" id="ARBA00016324"/>
    </source>
</evidence>
<keyword evidence="4 13" id="KW-0813">Transport</keyword>
<accession>A0A2A3EA50</accession>
<dbReference type="Gene3D" id="1.20.5.210">
    <property type="entry name" value="Cytochrome b-c1 complex subunit 8"/>
    <property type="match status" value="1"/>
</dbReference>
<evidence type="ECO:0000256" key="12">
    <source>
        <dbReference type="ARBA" id="ARBA00047105"/>
    </source>
</evidence>
<comment type="subunit">
    <text evidence="12 13">Component of the ubiquinol-cytochrome c oxidoreductase (cytochrome b-c1 complex, complex III, CIII), a multisubunit enzyme composed of 11 subunits. The complex is composed of 3 respiratory subunits cytochrome b, cytochrome c1 and Rieske protein UQCRFS1, 2 core protein subunits UQCRC1/QCR1 and UQCRC2/QCR2, and 6 low-molecular weight protein subunits UQCRH/QCR6, UQCRB/QCR7, UQCRQ/QCR8, UQCR10/QCR9, UQCR11/QCR10 and subunit 9, the cleavage product of Rieske protein UQCRFS1. The complex exists as an obligatory dimer and forms supercomplexes (SCs) in the inner mitochondrial membrane with NADH-ubiquinone oxidoreductase (complex I, CI) and cytochrome c oxidase (complex IV, CIV), resulting in different assemblies (supercomplex SCI(1)III(2)IV(1) and megacomplex MCI(2)III(2)IV(2)). Interacts with UQCC6.</text>
</comment>